<dbReference type="PANTHER" id="PTHR42878:SF7">
    <property type="entry name" value="SENSOR HISTIDINE KINASE GLRK"/>
    <property type="match status" value="1"/>
</dbReference>
<dbReference type="PRINTS" id="PR00344">
    <property type="entry name" value="BCTRLSENSOR"/>
</dbReference>
<dbReference type="Gene3D" id="3.30.565.10">
    <property type="entry name" value="Histidine kinase-like ATPase, C-terminal domain"/>
    <property type="match status" value="1"/>
</dbReference>
<evidence type="ECO:0000313" key="13">
    <source>
        <dbReference type="EMBL" id="MBS4193136.1"/>
    </source>
</evidence>
<dbReference type="PANTHER" id="PTHR42878">
    <property type="entry name" value="TWO-COMPONENT HISTIDINE KINASE"/>
    <property type="match status" value="1"/>
</dbReference>
<evidence type="ECO:0000256" key="7">
    <source>
        <dbReference type="ARBA" id="ARBA00022777"/>
    </source>
</evidence>
<comment type="subcellular location">
    <subcellularLocation>
        <location evidence="2">Membrane</location>
    </subcellularLocation>
</comment>
<keyword evidence="11" id="KW-0812">Transmembrane</keyword>
<keyword evidence="11" id="KW-0472">Membrane</keyword>
<dbReference type="InterPro" id="IPR005467">
    <property type="entry name" value="His_kinase_dom"/>
</dbReference>
<dbReference type="CDD" id="cd00075">
    <property type="entry name" value="HATPase"/>
    <property type="match status" value="1"/>
</dbReference>
<keyword evidence="10" id="KW-0175">Coiled coil</keyword>
<evidence type="ECO:0000256" key="8">
    <source>
        <dbReference type="ARBA" id="ARBA00022840"/>
    </source>
</evidence>
<dbReference type="Gene3D" id="1.10.287.130">
    <property type="match status" value="1"/>
</dbReference>
<evidence type="ECO:0000256" key="11">
    <source>
        <dbReference type="SAM" id="Phobius"/>
    </source>
</evidence>
<keyword evidence="8" id="KW-0067">ATP-binding</keyword>
<dbReference type="SMART" id="SM00388">
    <property type="entry name" value="HisKA"/>
    <property type="match status" value="1"/>
</dbReference>
<dbReference type="SUPFAM" id="SSF55874">
    <property type="entry name" value="ATPase domain of HSP90 chaperone/DNA topoisomerase II/histidine kinase"/>
    <property type="match status" value="1"/>
</dbReference>
<evidence type="ECO:0000256" key="2">
    <source>
        <dbReference type="ARBA" id="ARBA00004370"/>
    </source>
</evidence>
<feature type="coiled-coil region" evidence="10">
    <location>
        <begin position="114"/>
        <end position="144"/>
    </location>
</feature>
<keyword evidence="9" id="KW-0902">Two-component regulatory system</keyword>
<dbReference type="InterPro" id="IPR004358">
    <property type="entry name" value="Sig_transdc_His_kin-like_C"/>
</dbReference>
<dbReference type="CDD" id="cd00082">
    <property type="entry name" value="HisKA"/>
    <property type="match status" value="1"/>
</dbReference>
<evidence type="ECO:0000256" key="1">
    <source>
        <dbReference type="ARBA" id="ARBA00000085"/>
    </source>
</evidence>
<comment type="catalytic activity">
    <reaction evidence="1">
        <text>ATP + protein L-histidine = ADP + protein N-phospho-L-histidine.</text>
        <dbReference type="EC" id="2.7.13.3"/>
    </reaction>
</comment>
<accession>A0ABS5NZ64</accession>
<dbReference type="InterPro" id="IPR050351">
    <property type="entry name" value="BphY/WalK/GraS-like"/>
</dbReference>
<keyword evidence="11" id="KW-1133">Transmembrane helix</keyword>
<keyword evidence="5" id="KW-0808">Transferase</keyword>
<dbReference type="Pfam" id="PF02518">
    <property type="entry name" value="HATPase_c"/>
    <property type="match status" value="1"/>
</dbReference>
<dbReference type="Pfam" id="PF00512">
    <property type="entry name" value="HisKA"/>
    <property type="match status" value="1"/>
</dbReference>
<name>A0ABS5NZ64_9BACI</name>
<proteinExistence type="predicted"/>
<dbReference type="GO" id="GO:0016301">
    <property type="term" value="F:kinase activity"/>
    <property type="evidence" value="ECO:0007669"/>
    <property type="project" value="UniProtKB-KW"/>
</dbReference>
<keyword evidence="7 13" id="KW-0418">Kinase</keyword>
<dbReference type="SMART" id="SM00387">
    <property type="entry name" value="HATPase_c"/>
    <property type="match status" value="1"/>
</dbReference>
<protein>
    <recommendedName>
        <fullName evidence="3">histidine kinase</fullName>
        <ecNumber evidence="3">2.7.13.3</ecNumber>
    </recommendedName>
</protein>
<evidence type="ECO:0000256" key="5">
    <source>
        <dbReference type="ARBA" id="ARBA00022679"/>
    </source>
</evidence>
<dbReference type="InterPro" id="IPR003594">
    <property type="entry name" value="HATPase_dom"/>
</dbReference>
<evidence type="ECO:0000256" key="3">
    <source>
        <dbReference type="ARBA" id="ARBA00012438"/>
    </source>
</evidence>
<keyword evidence="6" id="KW-0547">Nucleotide-binding</keyword>
<feature type="transmembrane region" description="Helical" evidence="11">
    <location>
        <begin position="7"/>
        <end position="30"/>
    </location>
</feature>
<organism evidence="13 14">
    <name type="scientific">Cytobacillus citreus</name>
    <dbReference type="NCBI Taxonomy" id="2833586"/>
    <lineage>
        <taxon>Bacteria</taxon>
        <taxon>Bacillati</taxon>
        <taxon>Bacillota</taxon>
        <taxon>Bacilli</taxon>
        <taxon>Bacillales</taxon>
        <taxon>Bacillaceae</taxon>
        <taxon>Cytobacillus</taxon>
    </lineage>
</organism>
<dbReference type="EC" id="2.7.13.3" evidence="3"/>
<dbReference type="InterPro" id="IPR036890">
    <property type="entry name" value="HATPase_C_sf"/>
</dbReference>
<evidence type="ECO:0000256" key="10">
    <source>
        <dbReference type="SAM" id="Coils"/>
    </source>
</evidence>
<feature type="domain" description="Histidine kinase" evidence="12">
    <location>
        <begin position="148"/>
        <end position="364"/>
    </location>
</feature>
<evidence type="ECO:0000313" key="14">
    <source>
        <dbReference type="Proteomes" id="UP000681027"/>
    </source>
</evidence>
<evidence type="ECO:0000259" key="12">
    <source>
        <dbReference type="PROSITE" id="PS50109"/>
    </source>
</evidence>
<gene>
    <name evidence="13" type="ORF">KHA94_23810</name>
</gene>
<reference evidence="13 14" key="1">
    <citation type="submission" date="2021-05" db="EMBL/GenBank/DDBJ databases">
        <title>Novel Bacillus species.</title>
        <authorList>
            <person name="Liu G."/>
        </authorList>
    </citation>
    <scope>NUCLEOTIDE SEQUENCE [LARGE SCALE GENOMIC DNA]</scope>
    <source>
        <strain evidence="13 14">FJAT-49705</strain>
    </source>
</reference>
<evidence type="ECO:0000256" key="6">
    <source>
        <dbReference type="ARBA" id="ARBA00022741"/>
    </source>
</evidence>
<dbReference type="InterPro" id="IPR003661">
    <property type="entry name" value="HisK_dim/P_dom"/>
</dbReference>
<evidence type="ECO:0000256" key="4">
    <source>
        <dbReference type="ARBA" id="ARBA00022553"/>
    </source>
</evidence>
<dbReference type="SUPFAM" id="SSF47384">
    <property type="entry name" value="Homodimeric domain of signal transducing histidine kinase"/>
    <property type="match status" value="1"/>
</dbReference>
<dbReference type="PROSITE" id="PS50109">
    <property type="entry name" value="HIS_KIN"/>
    <property type="match status" value="1"/>
</dbReference>
<dbReference type="Proteomes" id="UP000681027">
    <property type="component" value="Unassembled WGS sequence"/>
</dbReference>
<feature type="transmembrane region" description="Helical" evidence="11">
    <location>
        <begin position="50"/>
        <end position="71"/>
    </location>
</feature>
<dbReference type="InterPro" id="IPR036097">
    <property type="entry name" value="HisK_dim/P_sf"/>
</dbReference>
<keyword evidence="14" id="KW-1185">Reference proteome</keyword>
<sequence length="364" mass="42251">MRVYRRFLLHYISSFIFISFCSILAMLFLSPIISAYTLHLLNLDASDNQPLYIVLFAGPPIIIFFITNFVYASKMGKSLNYYFDWIDQLTKGNYKVNAKMNKKSNRLFSFKGLFQELNEQMTELTSTLQRNEQERIEHEELRRQWTSGVTHDLKTPLSYIQGYAAMLLSEKYNWSKEEREDYLNIIHEKALHMRDLINDLNITYKMEENQISIDKKRHNLTVLLEELIDDIVKEPGLSRGQVFMAKESLDVSFPFDQQLLKRALYNIVSNGVIYNPIGTNIVIKVNEDKNQVFIEIQDNGVGLSEKDMKRVFTRYYRGTSTDVVEGTGLGLSIAEQFIKLHSGSISVTSELKKGTRFLITLPRT</sequence>
<comment type="caution">
    <text evidence="13">The sequence shown here is derived from an EMBL/GenBank/DDBJ whole genome shotgun (WGS) entry which is preliminary data.</text>
</comment>
<keyword evidence="4" id="KW-0597">Phosphoprotein</keyword>
<dbReference type="EMBL" id="JAGYPM010000008">
    <property type="protein sequence ID" value="MBS4193136.1"/>
    <property type="molecule type" value="Genomic_DNA"/>
</dbReference>
<evidence type="ECO:0000256" key="9">
    <source>
        <dbReference type="ARBA" id="ARBA00023012"/>
    </source>
</evidence>